<dbReference type="EC" id="6.3.2.13" evidence="14 19"/>
<dbReference type="GO" id="GO:0051301">
    <property type="term" value="P:cell division"/>
    <property type="evidence" value="ECO:0007669"/>
    <property type="project" value="UniProtKB-KW"/>
</dbReference>
<dbReference type="AlphaFoldDB" id="A0A9D2MJ59"/>
<evidence type="ECO:0000256" key="6">
    <source>
        <dbReference type="ARBA" id="ARBA00022741"/>
    </source>
</evidence>
<comment type="function">
    <text evidence="13 19">Catalyzes the addition of meso-diaminopimelic acid to the nucleotide precursor UDP-N-acetylmuramoyl-L-alanyl-D-glutamate (UMAG) in the biosynthesis of bacterial cell-wall peptidoglycan.</text>
</comment>
<feature type="binding site" evidence="19">
    <location>
        <position position="28"/>
    </location>
    <ligand>
        <name>UDP-N-acetyl-alpha-D-muramoyl-L-alanyl-D-glutamate</name>
        <dbReference type="ChEBI" id="CHEBI:83900"/>
    </ligand>
</feature>
<comment type="similarity">
    <text evidence="2 19">Belongs to the MurCDEF family. MurE subfamily.</text>
</comment>
<evidence type="ECO:0000256" key="20">
    <source>
        <dbReference type="RuleBase" id="RU004135"/>
    </source>
</evidence>
<dbReference type="GO" id="GO:0008765">
    <property type="term" value="F:UDP-N-acetylmuramoylalanyl-D-glutamate-2,6-diaminopimelate ligase activity"/>
    <property type="evidence" value="ECO:0007669"/>
    <property type="project" value="UniProtKB-UniRule"/>
</dbReference>
<evidence type="ECO:0000259" key="21">
    <source>
        <dbReference type="Pfam" id="PF01225"/>
    </source>
</evidence>
<comment type="cofactor">
    <cofactor evidence="19">
        <name>Mg(2+)</name>
        <dbReference type="ChEBI" id="CHEBI:18420"/>
    </cofactor>
</comment>
<dbReference type="NCBIfam" id="NF001124">
    <property type="entry name" value="PRK00139.1-2"/>
    <property type="match status" value="1"/>
</dbReference>
<dbReference type="NCBIfam" id="NF001126">
    <property type="entry name" value="PRK00139.1-4"/>
    <property type="match status" value="1"/>
</dbReference>
<comment type="pathway">
    <text evidence="1 19 20">Cell wall biogenesis; peptidoglycan biosynthesis.</text>
</comment>
<dbReference type="Pfam" id="PF01225">
    <property type="entry name" value="Mur_ligase"/>
    <property type="match status" value="1"/>
</dbReference>
<evidence type="ECO:0000256" key="3">
    <source>
        <dbReference type="ARBA" id="ARBA00022490"/>
    </source>
</evidence>
<dbReference type="Gene3D" id="3.40.1190.10">
    <property type="entry name" value="Mur-like, catalytic domain"/>
    <property type="match status" value="1"/>
</dbReference>
<dbReference type="FunFam" id="3.90.190.20:FF:000006">
    <property type="entry name" value="UDP-N-acetylmuramoyl-L-alanyl-D-glutamate--2,6-diaminopimelate ligase"/>
    <property type="match status" value="1"/>
</dbReference>
<feature type="domain" description="Mur ligase central" evidence="23">
    <location>
        <begin position="103"/>
        <end position="300"/>
    </location>
</feature>
<dbReference type="GO" id="GO:0071555">
    <property type="term" value="P:cell wall organization"/>
    <property type="evidence" value="ECO:0007669"/>
    <property type="project" value="UniProtKB-KW"/>
</dbReference>
<evidence type="ECO:0000256" key="13">
    <source>
        <dbReference type="ARBA" id="ARBA00056782"/>
    </source>
</evidence>
<dbReference type="PROSITE" id="PS01011">
    <property type="entry name" value="FOLYLPOLYGLU_SYNT_1"/>
    <property type="match status" value="1"/>
</dbReference>
<keyword evidence="3 19" id="KW-0963">Cytoplasm</keyword>
<keyword evidence="19" id="KW-0460">Magnesium</keyword>
<dbReference type="GO" id="GO:0005737">
    <property type="term" value="C:cytoplasm"/>
    <property type="evidence" value="ECO:0007669"/>
    <property type="project" value="UniProtKB-SubCell"/>
</dbReference>
<dbReference type="Proteomes" id="UP000823877">
    <property type="component" value="Unassembled WGS sequence"/>
</dbReference>
<feature type="binding site" evidence="19">
    <location>
        <position position="448"/>
    </location>
    <ligand>
        <name>meso-2,6-diaminopimelate</name>
        <dbReference type="ChEBI" id="CHEBI:57791"/>
    </ligand>
</feature>
<name>A0A9D2MJ59_9FIRM</name>
<evidence type="ECO:0000256" key="14">
    <source>
        <dbReference type="ARBA" id="ARBA00066633"/>
    </source>
</evidence>
<organism evidence="24 25">
    <name type="scientific">Candidatus Eubacterium faecale</name>
    <dbReference type="NCBI Taxonomy" id="2838568"/>
    <lineage>
        <taxon>Bacteria</taxon>
        <taxon>Bacillati</taxon>
        <taxon>Bacillota</taxon>
        <taxon>Clostridia</taxon>
        <taxon>Eubacteriales</taxon>
        <taxon>Eubacteriaceae</taxon>
        <taxon>Eubacterium</taxon>
    </lineage>
</organism>
<dbReference type="Gene3D" id="3.40.1390.10">
    <property type="entry name" value="MurE/MurF, N-terminal domain"/>
    <property type="match status" value="1"/>
</dbReference>
<reference evidence="24" key="1">
    <citation type="journal article" date="2021" name="PeerJ">
        <title>Extensive microbial diversity within the chicken gut microbiome revealed by metagenomics and culture.</title>
        <authorList>
            <person name="Gilroy R."/>
            <person name="Ravi A."/>
            <person name="Getino M."/>
            <person name="Pursley I."/>
            <person name="Horton D.L."/>
            <person name="Alikhan N.F."/>
            <person name="Baker D."/>
            <person name="Gharbi K."/>
            <person name="Hall N."/>
            <person name="Watson M."/>
            <person name="Adriaenssens E.M."/>
            <person name="Foster-Nyarko E."/>
            <person name="Jarju S."/>
            <person name="Secka A."/>
            <person name="Antonio M."/>
            <person name="Oren A."/>
            <person name="Chaudhuri R.R."/>
            <person name="La Ragione R."/>
            <person name="Hildebrand F."/>
            <person name="Pallen M.J."/>
        </authorList>
    </citation>
    <scope>NUCLEOTIDE SEQUENCE</scope>
    <source>
        <strain evidence="24">CHK188-16595</strain>
    </source>
</reference>
<dbReference type="GO" id="GO:0008360">
    <property type="term" value="P:regulation of cell shape"/>
    <property type="evidence" value="ECO:0007669"/>
    <property type="project" value="UniProtKB-KW"/>
</dbReference>
<keyword evidence="8 19" id="KW-0133">Cell shape</keyword>
<feature type="domain" description="Mur ligase C-terminal" evidence="22">
    <location>
        <begin position="322"/>
        <end position="450"/>
    </location>
</feature>
<evidence type="ECO:0000256" key="16">
    <source>
        <dbReference type="ARBA" id="ARBA00075482"/>
    </source>
</evidence>
<evidence type="ECO:0000256" key="4">
    <source>
        <dbReference type="ARBA" id="ARBA00022598"/>
    </source>
</evidence>
<dbReference type="PANTHER" id="PTHR23135">
    <property type="entry name" value="MUR LIGASE FAMILY MEMBER"/>
    <property type="match status" value="1"/>
</dbReference>
<evidence type="ECO:0000256" key="8">
    <source>
        <dbReference type="ARBA" id="ARBA00022960"/>
    </source>
</evidence>
<feature type="binding site" evidence="19">
    <location>
        <position position="174"/>
    </location>
    <ligand>
        <name>UDP-N-acetyl-alpha-D-muramoyl-L-alanyl-D-glutamate</name>
        <dbReference type="ChEBI" id="CHEBI:83900"/>
    </ligand>
</feature>
<dbReference type="SUPFAM" id="SSF63418">
    <property type="entry name" value="MurE/MurF N-terminal domain"/>
    <property type="match status" value="1"/>
</dbReference>
<evidence type="ECO:0000259" key="23">
    <source>
        <dbReference type="Pfam" id="PF08245"/>
    </source>
</evidence>
<evidence type="ECO:0000256" key="7">
    <source>
        <dbReference type="ARBA" id="ARBA00022840"/>
    </source>
</evidence>
<keyword evidence="7 19" id="KW-0067">ATP-binding</keyword>
<dbReference type="GO" id="GO:0000287">
    <property type="term" value="F:magnesium ion binding"/>
    <property type="evidence" value="ECO:0007669"/>
    <property type="project" value="UniProtKB-UniRule"/>
</dbReference>
<comment type="caution">
    <text evidence="19">Lacks conserved residue(s) required for the propagation of feature annotation.</text>
</comment>
<feature type="domain" description="Mur ligase N-terminal catalytic" evidence="21">
    <location>
        <begin position="20"/>
        <end position="78"/>
    </location>
</feature>
<evidence type="ECO:0000256" key="15">
    <source>
        <dbReference type="ARBA" id="ARBA00072883"/>
    </source>
</evidence>
<dbReference type="SUPFAM" id="SSF53244">
    <property type="entry name" value="MurD-like peptide ligases, peptide-binding domain"/>
    <property type="match status" value="1"/>
</dbReference>
<evidence type="ECO:0000256" key="2">
    <source>
        <dbReference type="ARBA" id="ARBA00005898"/>
    </source>
</evidence>
<evidence type="ECO:0000313" key="24">
    <source>
        <dbReference type="EMBL" id="HJB75587.1"/>
    </source>
</evidence>
<dbReference type="InterPro" id="IPR005761">
    <property type="entry name" value="UDP-N-AcMur-Glu-dNH2Pim_ligase"/>
</dbReference>
<evidence type="ECO:0000313" key="25">
    <source>
        <dbReference type="Proteomes" id="UP000823877"/>
    </source>
</evidence>
<feature type="binding site" evidence="19">
    <location>
        <position position="180"/>
    </location>
    <ligand>
        <name>UDP-N-acetyl-alpha-D-muramoyl-L-alanyl-D-glutamate</name>
        <dbReference type="ChEBI" id="CHEBI:83900"/>
    </ligand>
</feature>
<dbReference type="HAMAP" id="MF_00208">
    <property type="entry name" value="MurE"/>
    <property type="match status" value="1"/>
</dbReference>
<evidence type="ECO:0000256" key="12">
    <source>
        <dbReference type="ARBA" id="ARBA00050251"/>
    </source>
</evidence>
<dbReference type="EMBL" id="DWXN01000012">
    <property type="protein sequence ID" value="HJB75587.1"/>
    <property type="molecule type" value="Genomic_DNA"/>
</dbReference>
<proteinExistence type="inferred from homology"/>
<dbReference type="InterPro" id="IPR004101">
    <property type="entry name" value="Mur_ligase_C"/>
</dbReference>
<dbReference type="InterPro" id="IPR036565">
    <property type="entry name" value="Mur-like_cat_sf"/>
</dbReference>
<evidence type="ECO:0000256" key="9">
    <source>
        <dbReference type="ARBA" id="ARBA00022984"/>
    </source>
</evidence>
<dbReference type="InterPro" id="IPR035911">
    <property type="entry name" value="MurE/MurF_N"/>
</dbReference>
<dbReference type="InterPro" id="IPR018109">
    <property type="entry name" value="Folylpolyglutamate_synth_CS"/>
</dbReference>
<keyword evidence="10 19" id="KW-0131">Cell cycle</keyword>
<evidence type="ECO:0000259" key="22">
    <source>
        <dbReference type="Pfam" id="PF02875"/>
    </source>
</evidence>
<comment type="catalytic activity">
    <reaction evidence="12 19">
        <text>UDP-N-acetyl-alpha-D-muramoyl-L-alanyl-D-glutamate + meso-2,6-diaminopimelate + ATP = UDP-N-acetyl-alpha-D-muramoyl-L-alanyl-gamma-D-glutamyl-meso-2,6-diaminopimelate + ADP + phosphate + H(+)</text>
        <dbReference type="Rhea" id="RHEA:23676"/>
        <dbReference type="ChEBI" id="CHEBI:15378"/>
        <dbReference type="ChEBI" id="CHEBI:30616"/>
        <dbReference type="ChEBI" id="CHEBI:43474"/>
        <dbReference type="ChEBI" id="CHEBI:57791"/>
        <dbReference type="ChEBI" id="CHEBI:83900"/>
        <dbReference type="ChEBI" id="CHEBI:83905"/>
        <dbReference type="ChEBI" id="CHEBI:456216"/>
        <dbReference type="EC" id="6.3.2.13"/>
    </reaction>
</comment>
<dbReference type="NCBIfam" id="TIGR01085">
    <property type="entry name" value="murE"/>
    <property type="match status" value="1"/>
</dbReference>
<evidence type="ECO:0000256" key="5">
    <source>
        <dbReference type="ARBA" id="ARBA00022618"/>
    </source>
</evidence>
<evidence type="ECO:0000256" key="17">
    <source>
        <dbReference type="ARBA" id="ARBA00076158"/>
    </source>
</evidence>
<keyword evidence="6 19" id="KW-0547">Nucleotide-binding</keyword>
<evidence type="ECO:0000256" key="11">
    <source>
        <dbReference type="ARBA" id="ARBA00023316"/>
    </source>
</evidence>
<keyword evidence="11 19" id="KW-0961">Cell wall biogenesis/degradation</keyword>
<comment type="caution">
    <text evidence="24">The sequence shown here is derived from an EMBL/GenBank/DDBJ whole genome shotgun (WGS) entry which is preliminary data.</text>
</comment>
<comment type="subcellular location">
    <subcellularLocation>
        <location evidence="19 20">Cytoplasm</location>
    </subcellularLocation>
</comment>
<dbReference type="PANTHER" id="PTHR23135:SF4">
    <property type="entry name" value="UDP-N-ACETYLMURAMOYL-L-ALANYL-D-GLUTAMATE--2,6-DIAMINOPIMELATE LIGASE MURE HOMOLOG, CHLOROPLASTIC"/>
    <property type="match status" value="1"/>
</dbReference>
<dbReference type="SUPFAM" id="SSF53623">
    <property type="entry name" value="MurD-like peptide ligases, catalytic domain"/>
    <property type="match status" value="1"/>
</dbReference>
<evidence type="ECO:0000256" key="1">
    <source>
        <dbReference type="ARBA" id="ARBA00004752"/>
    </source>
</evidence>
<evidence type="ECO:0000256" key="10">
    <source>
        <dbReference type="ARBA" id="ARBA00023306"/>
    </source>
</evidence>
<dbReference type="GO" id="GO:0009252">
    <property type="term" value="P:peptidoglycan biosynthetic process"/>
    <property type="evidence" value="ECO:0007669"/>
    <property type="project" value="UniProtKB-UniRule"/>
</dbReference>
<protein>
    <recommendedName>
        <fullName evidence="15 19">UDP-N-acetylmuramoyl-L-alanyl-D-glutamate--2,6-diaminopimelate ligase</fullName>
        <ecNumber evidence="14 19">6.3.2.13</ecNumber>
    </recommendedName>
    <alternativeName>
        <fullName evidence="16 19">Meso-A2pm-adding enzyme</fullName>
    </alternativeName>
    <alternativeName>
        <fullName evidence="17 19">Meso-diaminopimelate-adding enzyme</fullName>
    </alternativeName>
    <alternativeName>
        <fullName evidence="18 19">UDP-MurNAc-L-Ala-D-Glu:meso-diaminopimelate ligase</fullName>
    </alternativeName>
    <alternativeName>
        <fullName evidence="19">UDP-MurNAc-tripeptide synthetase</fullName>
    </alternativeName>
    <alternativeName>
        <fullName evidence="19">UDP-N-acetylmuramyl-tripeptide synthetase</fullName>
    </alternativeName>
</protein>
<dbReference type="InterPro" id="IPR000713">
    <property type="entry name" value="Mur_ligase_N"/>
</dbReference>
<keyword evidence="4 19" id="KW-0436">Ligase</keyword>
<dbReference type="GO" id="GO:0004326">
    <property type="term" value="F:tetrahydrofolylpolyglutamate synthase activity"/>
    <property type="evidence" value="ECO:0007669"/>
    <property type="project" value="InterPro"/>
</dbReference>
<feature type="binding site" evidence="19">
    <location>
        <position position="182"/>
    </location>
    <ligand>
        <name>UDP-N-acetyl-alpha-D-muramoyl-L-alanyl-D-glutamate</name>
        <dbReference type="ChEBI" id="CHEBI:83900"/>
    </ligand>
</feature>
<keyword evidence="9 19" id="KW-0573">Peptidoglycan synthesis</keyword>
<dbReference type="Gene3D" id="3.90.190.20">
    <property type="entry name" value="Mur ligase, C-terminal domain"/>
    <property type="match status" value="1"/>
</dbReference>
<feature type="binding site" evidence="19">
    <location>
        <begin position="105"/>
        <end position="111"/>
    </location>
    <ligand>
        <name>ATP</name>
        <dbReference type="ChEBI" id="CHEBI:30616"/>
    </ligand>
</feature>
<feature type="binding site" evidence="19">
    <location>
        <begin position="147"/>
        <end position="148"/>
    </location>
    <ligand>
        <name>UDP-N-acetyl-alpha-D-muramoyl-L-alanyl-D-glutamate</name>
        <dbReference type="ChEBI" id="CHEBI:83900"/>
    </ligand>
</feature>
<accession>A0A9D2MJ59</accession>
<dbReference type="Pfam" id="PF02875">
    <property type="entry name" value="Mur_ligase_C"/>
    <property type="match status" value="1"/>
</dbReference>
<evidence type="ECO:0000256" key="18">
    <source>
        <dbReference type="ARBA" id="ARBA00081560"/>
    </source>
</evidence>
<feature type="short sequence motif" description="Meso-diaminopimelate recognition motif" evidence="19">
    <location>
        <begin position="396"/>
        <end position="399"/>
    </location>
</feature>
<comment type="PTM">
    <text evidence="19">Carboxylation is probably crucial for Mg(2+) binding and, consequently, for the gamma-phosphate positioning of ATP.</text>
</comment>
<dbReference type="Pfam" id="PF08245">
    <property type="entry name" value="Mur_ligase_M"/>
    <property type="match status" value="1"/>
</dbReference>
<evidence type="ECO:0000256" key="19">
    <source>
        <dbReference type="HAMAP-Rule" id="MF_00208"/>
    </source>
</evidence>
<gene>
    <name evidence="19" type="primary">murE</name>
    <name evidence="24" type="ORF">IAA37_07975</name>
</gene>
<dbReference type="InterPro" id="IPR013221">
    <property type="entry name" value="Mur_ligase_cen"/>
</dbReference>
<feature type="binding site" evidence="19">
    <location>
        <begin position="396"/>
        <end position="399"/>
    </location>
    <ligand>
        <name>meso-2,6-diaminopimelate</name>
        <dbReference type="ChEBI" id="CHEBI:57791"/>
    </ligand>
</feature>
<dbReference type="GO" id="GO:0005524">
    <property type="term" value="F:ATP binding"/>
    <property type="evidence" value="ECO:0007669"/>
    <property type="project" value="UniProtKB-UniRule"/>
</dbReference>
<keyword evidence="5 19" id="KW-0132">Cell division</keyword>
<feature type="modified residue" description="N6-carboxylysine" evidence="19">
    <location>
        <position position="214"/>
    </location>
</feature>
<feature type="binding site" evidence="19">
    <location>
        <position position="372"/>
    </location>
    <ligand>
        <name>meso-2,6-diaminopimelate</name>
        <dbReference type="ChEBI" id="CHEBI:57791"/>
    </ligand>
</feature>
<reference evidence="24" key="2">
    <citation type="submission" date="2021-04" db="EMBL/GenBank/DDBJ databases">
        <authorList>
            <person name="Gilroy R."/>
        </authorList>
    </citation>
    <scope>NUCLEOTIDE SEQUENCE</scope>
    <source>
        <strain evidence="24">CHK188-16595</strain>
    </source>
</reference>
<sequence>MKLSEILKGMPVKNEYTDREITNVTQDSRSVGEGCLFVCIKGNTFDGHTAARDALQKGAAAVLVERDLGLDGEIVTENTRTVYSAVCANFFGNPAEKLKLVGITGTNGKTTTTFLIKQILESAGKKTGLIGTVQNMVGSEIYPAKFTTPDPYELQKLFSLMVREGCEYCVMEVSSQALAQGRVNGLTFDVAAFSNLTQDHLDYHKTFENYFEAKRILFKNCKKAVTNADDPHGLSIVANLPCSVVTYAVNTNDADFVAKNVKFKANGVEYDLVCDYIGRVHCPIPGRFSVYNSLCAAAVAVTLGIDFGTVLNAVSKSSGVKGRIEVVPTPGTDYTVIIDYAHSPDGLENIISSLREIAKGRIVTVFGCGGDRDKTKRPKMGKIAAELSDFCVVTSDNPRSEDPHAIIEDILVGMKGVSTPYVVVENRKEAIHWAMEHARRDDIILLAGKGHETYQILPTGTIHFDEREAVAQILQEFNKNKE</sequence>
<dbReference type="InterPro" id="IPR036615">
    <property type="entry name" value="Mur_ligase_C_dom_sf"/>
</dbReference>
<feature type="binding site" evidence="19">
    <location>
        <position position="452"/>
    </location>
    <ligand>
        <name>meso-2,6-diaminopimelate</name>
        <dbReference type="ChEBI" id="CHEBI:57791"/>
    </ligand>
</feature>